<reference evidence="1" key="1">
    <citation type="submission" date="2016-01" db="EMBL/GenBank/DDBJ databases">
        <authorList>
            <person name="Peeters C."/>
        </authorList>
    </citation>
    <scope>NUCLEOTIDE SEQUENCE [LARGE SCALE GENOMIC DNA]</scope>
    <source>
        <strain evidence="1">LMG 29323</strain>
    </source>
</reference>
<dbReference type="RefSeq" id="WP_061176911.1">
    <property type="nucleotide sequence ID" value="NZ_FCOE02000016.1"/>
</dbReference>
<organism evidence="1 2">
    <name type="scientific">Caballeronia pedi</name>
    <dbReference type="NCBI Taxonomy" id="1777141"/>
    <lineage>
        <taxon>Bacteria</taxon>
        <taxon>Pseudomonadati</taxon>
        <taxon>Pseudomonadota</taxon>
        <taxon>Betaproteobacteria</taxon>
        <taxon>Burkholderiales</taxon>
        <taxon>Burkholderiaceae</taxon>
        <taxon>Caballeronia</taxon>
    </lineage>
</organism>
<dbReference type="InterPro" id="IPR036388">
    <property type="entry name" value="WH-like_DNA-bd_sf"/>
</dbReference>
<dbReference type="SUPFAM" id="SSF46785">
    <property type="entry name" value="Winged helix' DNA-binding domain"/>
    <property type="match status" value="1"/>
</dbReference>
<gene>
    <name evidence="1" type="ORF">AWB80_04521</name>
</gene>
<comment type="caution">
    <text evidence="1">The sequence shown here is derived from an EMBL/GenBank/DDBJ whole genome shotgun (WGS) entry which is preliminary data.</text>
</comment>
<dbReference type="InterPro" id="IPR036390">
    <property type="entry name" value="WH_DNA-bd_sf"/>
</dbReference>
<proteinExistence type="predicted"/>
<keyword evidence="2" id="KW-1185">Reference proteome</keyword>
<protein>
    <submittedName>
        <fullName evidence="1">Initiator RepB protein</fullName>
    </submittedName>
</protein>
<sequence length="468" mass="53319">MDNQNLSVTPQQLALDIYEDMSGQGSAICESSRDIGFLRNNIFTRVGGLGIAARRVLDAAYFIVATKSPEELIDDKVYTFTADINYFKWLMRYDSRNHSHLIAQMRAAARARVEIMTAPSIEELTEKDSWGTISLLGDCYIERNVVCILLAGRVIKYLISPYKAHWLSLRASTAFSLSLARAIYDRLIPCEGHGVTEWFAYEDVLEWPGKVGESRKEVKEFKKRFLEPAIDQLNEVSDFDVSWEPNADRVPAEKLKIRFRFTKKQGADAARAGIQDSMYLLLHNEFAFDTPDFERLAKRRDVWTDERLEQAIEYTRFKLNEGKVTVSPRGYLFKALEGGYRIGDADRKMASIKTKQLEDDKQERRSRDTTQAHLEASIQAQNDSAKAKMSEEIKAGREYFESVDTPARKELCQSFVSQLIPQRLIEKQGLSRESLSADNILTVNRVVADAFCAHVYVKMKKARAGSTL</sequence>
<name>A0A158C3E9_9BURK</name>
<dbReference type="Proteomes" id="UP000054911">
    <property type="component" value="Unassembled WGS sequence"/>
</dbReference>
<dbReference type="OrthoDB" id="8950340at2"/>
<evidence type="ECO:0000313" key="2">
    <source>
        <dbReference type="Proteomes" id="UP000054911"/>
    </source>
</evidence>
<dbReference type="Gene3D" id="1.10.10.10">
    <property type="entry name" value="Winged helix-like DNA-binding domain superfamily/Winged helix DNA-binding domain"/>
    <property type="match status" value="1"/>
</dbReference>
<dbReference type="Pfam" id="PF21205">
    <property type="entry name" value="Rep3_C"/>
    <property type="match status" value="1"/>
</dbReference>
<accession>A0A158C3E9</accession>
<evidence type="ECO:0000313" key="1">
    <source>
        <dbReference type="EMBL" id="SAK76852.1"/>
    </source>
</evidence>
<dbReference type="EMBL" id="FCOE02000016">
    <property type="protein sequence ID" value="SAK76852.1"/>
    <property type="molecule type" value="Genomic_DNA"/>
</dbReference>
<dbReference type="AlphaFoldDB" id="A0A158C3E9"/>